<evidence type="ECO:0000313" key="7">
    <source>
        <dbReference type="EMBL" id="KAK7845174.1"/>
    </source>
</evidence>
<dbReference type="InterPro" id="IPR012334">
    <property type="entry name" value="Pectin_lyas_fold"/>
</dbReference>
<evidence type="ECO:0000256" key="5">
    <source>
        <dbReference type="ARBA" id="ARBA00023085"/>
    </source>
</evidence>
<dbReference type="EMBL" id="PKMF04000174">
    <property type="protein sequence ID" value="KAK7845174.1"/>
    <property type="molecule type" value="Genomic_DNA"/>
</dbReference>
<dbReference type="SUPFAM" id="SSF51126">
    <property type="entry name" value="Pectin lyase-like"/>
    <property type="match status" value="1"/>
</dbReference>
<dbReference type="Gene3D" id="2.160.20.10">
    <property type="entry name" value="Single-stranded right-handed beta-helix, Pectin lyase-like"/>
    <property type="match status" value="1"/>
</dbReference>
<accession>A0AAW0L2R0</accession>
<evidence type="ECO:0000259" key="6">
    <source>
        <dbReference type="Pfam" id="PF01095"/>
    </source>
</evidence>
<dbReference type="GO" id="GO:0030599">
    <property type="term" value="F:pectinesterase activity"/>
    <property type="evidence" value="ECO:0007669"/>
    <property type="project" value="InterPro"/>
</dbReference>
<keyword evidence="5" id="KW-0063">Aspartyl esterase</keyword>
<evidence type="ECO:0000256" key="1">
    <source>
        <dbReference type="ARBA" id="ARBA00004191"/>
    </source>
</evidence>
<dbReference type="AlphaFoldDB" id="A0AAW0L2R0"/>
<organism evidence="7 8">
    <name type="scientific">Quercus suber</name>
    <name type="common">Cork oak</name>
    <dbReference type="NCBI Taxonomy" id="58331"/>
    <lineage>
        <taxon>Eukaryota</taxon>
        <taxon>Viridiplantae</taxon>
        <taxon>Streptophyta</taxon>
        <taxon>Embryophyta</taxon>
        <taxon>Tracheophyta</taxon>
        <taxon>Spermatophyta</taxon>
        <taxon>Magnoliopsida</taxon>
        <taxon>eudicotyledons</taxon>
        <taxon>Gunneridae</taxon>
        <taxon>Pentapetalae</taxon>
        <taxon>rosids</taxon>
        <taxon>fabids</taxon>
        <taxon>Fagales</taxon>
        <taxon>Fagaceae</taxon>
        <taxon>Quercus</taxon>
    </lineage>
</organism>
<evidence type="ECO:0000256" key="3">
    <source>
        <dbReference type="ARBA" id="ARBA00022512"/>
    </source>
</evidence>
<feature type="domain" description="Pectinesterase catalytic" evidence="6">
    <location>
        <begin position="29"/>
        <end position="111"/>
    </location>
</feature>
<reference evidence="7 8" key="1">
    <citation type="journal article" date="2018" name="Sci. Data">
        <title>The draft genome sequence of cork oak.</title>
        <authorList>
            <person name="Ramos A.M."/>
            <person name="Usie A."/>
            <person name="Barbosa P."/>
            <person name="Barros P.M."/>
            <person name="Capote T."/>
            <person name="Chaves I."/>
            <person name="Simoes F."/>
            <person name="Abreu I."/>
            <person name="Carrasquinho I."/>
            <person name="Faro C."/>
            <person name="Guimaraes J.B."/>
            <person name="Mendonca D."/>
            <person name="Nobrega F."/>
            <person name="Rodrigues L."/>
            <person name="Saibo N.J.M."/>
            <person name="Varela M.C."/>
            <person name="Egas C."/>
            <person name="Matos J."/>
            <person name="Miguel C.M."/>
            <person name="Oliveira M.M."/>
            <person name="Ricardo C.P."/>
            <person name="Goncalves S."/>
        </authorList>
    </citation>
    <scope>NUCLEOTIDE SEQUENCE [LARGE SCALE GENOMIC DNA]</scope>
    <source>
        <strain evidence="8">cv. HL8</strain>
    </source>
</reference>
<evidence type="ECO:0000313" key="8">
    <source>
        <dbReference type="Proteomes" id="UP000237347"/>
    </source>
</evidence>
<protein>
    <submittedName>
        <fullName evidence="7">Pectinesterase/pectinesterase inhibitor 12</fullName>
    </submittedName>
</protein>
<name>A0AAW0L2R0_QUESU</name>
<proteinExistence type="predicted"/>
<keyword evidence="8" id="KW-1185">Reference proteome</keyword>
<dbReference type="Pfam" id="PF01095">
    <property type="entry name" value="Pectinesterase"/>
    <property type="match status" value="1"/>
</dbReference>
<gene>
    <name evidence="7" type="primary">PME12_6</name>
    <name evidence="7" type="ORF">CFP56_009980</name>
</gene>
<evidence type="ECO:0000256" key="2">
    <source>
        <dbReference type="ARBA" id="ARBA00005184"/>
    </source>
</evidence>
<comment type="pathway">
    <text evidence="2">Glycan metabolism; pectin degradation; 2-dehydro-3-deoxy-D-gluconate from pectin: step 1/5.</text>
</comment>
<comment type="subcellular location">
    <subcellularLocation>
        <location evidence="1">Secreted</location>
        <location evidence="1">Cell wall</location>
    </subcellularLocation>
</comment>
<evidence type="ECO:0000256" key="4">
    <source>
        <dbReference type="ARBA" id="ARBA00022801"/>
    </source>
</evidence>
<dbReference type="Proteomes" id="UP000237347">
    <property type="component" value="Unassembled WGS sequence"/>
</dbReference>
<dbReference type="InterPro" id="IPR011050">
    <property type="entry name" value="Pectin_lyase_fold/virulence"/>
</dbReference>
<dbReference type="InterPro" id="IPR000070">
    <property type="entry name" value="Pectinesterase_cat"/>
</dbReference>
<sequence>MQTLQLCTSAILMVTKIHCMSIPFDNSTESDILGTLDFILGNAAVIFQGCNIWSRMPMSGQFTVITAQSRDSPDEDIEISIQNCSILATNDLYSNSGSVKSYIGRPLRVYS</sequence>
<comment type="caution">
    <text evidence="7">The sequence shown here is derived from an EMBL/GenBank/DDBJ whole genome shotgun (WGS) entry which is preliminary data.</text>
</comment>
<keyword evidence="4" id="KW-0378">Hydrolase</keyword>
<keyword evidence="3" id="KW-0964">Secreted</keyword>
<dbReference type="GO" id="GO:0042545">
    <property type="term" value="P:cell wall modification"/>
    <property type="evidence" value="ECO:0007669"/>
    <property type="project" value="InterPro"/>
</dbReference>
<dbReference type="PANTHER" id="PTHR31707">
    <property type="entry name" value="PECTINESTERASE"/>
    <property type="match status" value="1"/>
</dbReference>
<keyword evidence="3" id="KW-0134">Cell wall</keyword>